<evidence type="ECO:0000256" key="4">
    <source>
        <dbReference type="ARBA" id="ARBA00023163"/>
    </source>
</evidence>
<gene>
    <name evidence="6" type="ORF">OSO01_08080</name>
</gene>
<dbReference type="OrthoDB" id="9814833at2"/>
<reference evidence="6 7" key="1">
    <citation type="submission" date="2019-07" db="EMBL/GenBank/DDBJ databases">
        <title>Whole genome shotgun sequence of Oceanobacillus sojae NBRC 105379.</title>
        <authorList>
            <person name="Hosoyama A."/>
            <person name="Uohara A."/>
            <person name="Ohji S."/>
            <person name="Ichikawa N."/>
        </authorList>
    </citation>
    <scope>NUCLEOTIDE SEQUENCE [LARGE SCALE GENOMIC DNA]</scope>
    <source>
        <strain evidence="6 7">NBRC 105379</strain>
    </source>
</reference>
<feature type="domain" description="HTH merR-type" evidence="5">
    <location>
        <begin position="1"/>
        <end position="70"/>
    </location>
</feature>
<evidence type="ECO:0000259" key="5">
    <source>
        <dbReference type="PROSITE" id="PS50937"/>
    </source>
</evidence>
<evidence type="ECO:0000256" key="3">
    <source>
        <dbReference type="ARBA" id="ARBA00023159"/>
    </source>
</evidence>
<keyword evidence="2" id="KW-0238">DNA-binding</keyword>
<evidence type="ECO:0000256" key="1">
    <source>
        <dbReference type="ARBA" id="ARBA00023015"/>
    </source>
</evidence>
<dbReference type="SUPFAM" id="SSF46955">
    <property type="entry name" value="Putative DNA-binding domain"/>
    <property type="match status" value="1"/>
</dbReference>
<dbReference type="Proteomes" id="UP000321558">
    <property type="component" value="Unassembled WGS sequence"/>
</dbReference>
<dbReference type="Pfam" id="PF07739">
    <property type="entry name" value="TipAS"/>
    <property type="match status" value="1"/>
</dbReference>
<protein>
    <submittedName>
        <fullName evidence="6">MerR family transcriptional regulator</fullName>
    </submittedName>
</protein>
<evidence type="ECO:0000313" key="6">
    <source>
        <dbReference type="EMBL" id="GEN86069.1"/>
    </source>
</evidence>
<dbReference type="Pfam" id="PF13411">
    <property type="entry name" value="MerR_1"/>
    <property type="match status" value="1"/>
</dbReference>
<keyword evidence="1" id="KW-0805">Transcription regulation</keyword>
<dbReference type="EMBL" id="BJYM01000003">
    <property type="protein sequence ID" value="GEN86069.1"/>
    <property type="molecule type" value="Genomic_DNA"/>
</dbReference>
<dbReference type="SUPFAM" id="SSF89082">
    <property type="entry name" value="Antibiotic binding domain of TipA-like multidrug resistance regulators"/>
    <property type="match status" value="1"/>
</dbReference>
<name>A0A511ZF38_9BACI</name>
<dbReference type="RefSeq" id="WP_147208945.1">
    <property type="nucleotide sequence ID" value="NZ_BJYM01000003.1"/>
</dbReference>
<organism evidence="6 7">
    <name type="scientific">Oceanobacillus sojae</name>
    <dbReference type="NCBI Taxonomy" id="582851"/>
    <lineage>
        <taxon>Bacteria</taxon>
        <taxon>Bacillati</taxon>
        <taxon>Bacillota</taxon>
        <taxon>Bacilli</taxon>
        <taxon>Bacillales</taxon>
        <taxon>Bacillaceae</taxon>
        <taxon>Oceanobacillus</taxon>
    </lineage>
</organism>
<dbReference type="SMART" id="SM00422">
    <property type="entry name" value="HTH_MERR"/>
    <property type="match status" value="1"/>
</dbReference>
<dbReference type="PROSITE" id="PS50937">
    <property type="entry name" value="HTH_MERR_2"/>
    <property type="match status" value="1"/>
</dbReference>
<dbReference type="InterPro" id="IPR012925">
    <property type="entry name" value="TipAS_dom"/>
</dbReference>
<keyword evidence="3" id="KW-0010">Activator</keyword>
<dbReference type="Gene3D" id="1.10.1660.10">
    <property type="match status" value="1"/>
</dbReference>
<accession>A0A511ZF38</accession>
<dbReference type="InterPro" id="IPR036244">
    <property type="entry name" value="TipA-like_antibiotic-bd"/>
</dbReference>
<dbReference type="STRING" id="582851.GCA_900162665_04375"/>
<dbReference type="InterPro" id="IPR009061">
    <property type="entry name" value="DNA-bd_dom_put_sf"/>
</dbReference>
<evidence type="ECO:0000256" key="2">
    <source>
        <dbReference type="ARBA" id="ARBA00023125"/>
    </source>
</evidence>
<dbReference type="PANTHER" id="PTHR30204">
    <property type="entry name" value="REDOX-CYCLING DRUG-SENSING TRANSCRIPTIONAL ACTIVATOR SOXR"/>
    <property type="match status" value="1"/>
</dbReference>
<dbReference type="AlphaFoldDB" id="A0A511ZF38"/>
<comment type="caution">
    <text evidence="6">The sequence shown here is derived from an EMBL/GenBank/DDBJ whole genome shotgun (WGS) entry which is preliminary data.</text>
</comment>
<sequence length="246" mass="29443">MLTVKQVADLTGITIKTLYHYHKIGLLEPGEITEAGYRLYAKKELEKLQHILFYRELDFSLESIQKILYEKKSRYDMLMEQKRLIEDKRERMNLILNTLNETIYFEERGEVMDNQNMFKGLNQEQWQEQLKEQNEYLQETYQYEIPVDNIEAEELNESARESKAFMDKMAFALKKGWTVNDERVKQLISEHIKYINDNIMKVDSQGFVESTWFFITDEFHKNMLENQQTGLTYYLYAASVNYAKQG</sequence>
<dbReference type="CDD" id="cd01106">
    <property type="entry name" value="HTH_TipAL-Mta"/>
    <property type="match status" value="1"/>
</dbReference>
<evidence type="ECO:0000313" key="7">
    <source>
        <dbReference type="Proteomes" id="UP000321558"/>
    </source>
</evidence>
<keyword evidence="4" id="KW-0804">Transcription</keyword>
<dbReference type="PANTHER" id="PTHR30204:SF90">
    <property type="entry name" value="HTH-TYPE TRANSCRIPTIONAL ACTIVATOR MTA"/>
    <property type="match status" value="1"/>
</dbReference>
<dbReference type="InterPro" id="IPR047057">
    <property type="entry name" value="MerR_fam"/>
</dbReference>
<keyword evidence="7" id="KW-1185">Reference proteome</keyword>
<dbReference type="GO" id="GO:0003700">
    <property type="term" value="F:DNA-binding transcription factor activity"/>
    <property type="evidence" value="ECO:0007669"/>
    <property type="project" value="InterPro"/>
</dbReference>
<proteinExistence type="predicted"/>
<dbReference type="InterPro" id="IPR000551">
    <property type="entry name" value="MerR-type_HTH_dom"/>
</dbReference>
<dbReference type="GO" id="GO:0003677">
    <property type="term" value="F:DNA binding"/>
    <property type="evidence" value="ECO:0007669"/>
    <property type="project" value="UniProtKB-KW"/>
</dbReference>